<dbReference type="GO" id="GO:0005874">
    <property type="term" value="C:microtubule"/>
    <property type="evidence" value="ECO:0007669"/>
    <property type="project" value="UniProtKB-KW"/>
</dbReference>
<dbReference type="PROSITE" id="PS50067">
    <property type="entry name" value="KINESIN_MOTOR_2"/>
    <property type="match status" value="1"/>
</dbReference>
<organism evidence="10 11">
    <name type="scientific">Toxocara canis</name>
    <name type="common">Canine roundworm</name>
    <dbReference type="NCBI Taxonomy" id="6265"/>
    <lineage>
        <taxon>Eukaryota</taxon>
        <taxon>Metazoa</taxon>
        <taxon>Ecdysozoa</taxon>
        <taxon>Nematoda</taxon>
        <taxon>Chromadorea</taxon>
        <taxon>Rhabditida</taxon>
        <taxon>Spirurina</taxon>
        <taxon>Ascaridomorpha</taxon>
        <taxon>Ascaridoidea</taxon>
        <taxon>Toxocaridae</taxon>
        <taxon>Toxocara</taxon>
    </lineage>
</organism>
<keyword evidence="4" id="KW-0206">Cytoskeleton</keyword>
<dbReference type="STRING" id="6265.A0A0B2VTV5"/>
<dbReference type="Gene3D" id="3.40.850.10">
    <property type="entry name" value="Kinesin motor domain"/>
    <property type="match status" value="1"/>
</dbReference>
<dbReference type="PRINTS" id="PR00380">
    <property type="entry name" value="KINESINHEAVY"/>
</dbReference>
<keyword evidence="11" id="KW-1185">Reference proteome</keyword>
<protein>
    <recommendedName>
        <fullName evidence="6">Kinesin-like protein</fullName>
    </recommendedName>
</protein>
<keyword evidence="8" id="KW-0812">Transmembrane</keyword>
<dbReference type="GO" id="GO:0008017">
    <property type="term" value="F:microtubule binding"/>
    <property type="evidence" value="ECO:0007669"/>
    <property type="project" value="InterPro"/>
</dbReference>
<evidence type="ECO:0000313" key="11">
    <source>
        <dbReference type="Proteomes" id="UP000031036"/>
    </source>
</evidence>
<keyword evidence="5 6" id="KW-0505">Motor protein</keyword>
<evidence type="ECO:0000256" key="2">
    <source>
        <dbReference type="ARBA" id="ARBA00022741"/>
    </source>
</evidence>
<dbReference type="GO" id="GO:0051256">
    <property type="term" value="P:mitotic spindle midzone assembly"/>
    <property type="evidence" value="ECO:0007669"/>
    <property type="project" value="TreeGrafter"/>
</dbReference>
<sequence length="816" mass="91955">MNVCLISRPKWRINMPQKASKTTKKVHQSTRCHGKRQSDFPYKKPNQRIRHTTSLESGDVHHDQNKPVSIHACQVRDPDPAISGHGVLIPCSSRGISGMERPDDDISSVANELIWRLVTVSAGMSERKRAATPSRRCAKRLDDKEMVEVVCRICPYAGDDSCVVVLDEEHVKLVPPSAISQRNGLPNDISSVANELIWRLVTVSAGMSERKRAATPSRRCAKRLDDKEMVEVVCRICPYAGDDSCVVVLDEEHVKLVPPSAISQRNGLPNQETIYKFSCVFDESDGQRTIFDRTAVDLIENLVRGRNSLLFTYGVTGSGKTYTMTGNTTELSTGILPRTLDVIFNSLPNRVDRCVFSPDGRNGFEVRTELEAALARRRLETSRSNSIELANRYVEHKRVSGANDEMLCAVFVSYIEVYNDVCYDLLDEPVVGRDGARMLVGKEVRLGVNNMVYVENAVEVEVDSSDEALELFCRGQEHRRVGDTLLNKQSSRSHSIFNIRLVMAPCRFDAFHPESDPTRIHVSQLSLVDLAGSERTKRTGNEGTRLVETGKINQSLLVLRQCFEKLRENQRSLGPPVPVPYRESKITHLFKNYFEGSGKVRMVICINPRPGDYAENVGVMSFAELSQSVEVFRGAEVAVPAGDGLPISRRDYIKWSSEIKSLVPKPVHMNLFDASPVFELASSDDTEAITRLRVYYQGAARKRDTYTSEYEAKENEHETQLKRALCLADLQLTRIKELENERDEAERSLGSLMAQLKQCRVSLVFRLFRFSVTITITYFSVFGVHRVILTYMDKNPPPSVFFRFSFLTFGCVLRCC</sequence>
<dbReference type="Pfam" id="PF00225">
    <property type="entry name" value="Kinesin"/>
    <property type="match status" value="1"/>
</dbReference>
<evidence type="ECO:0000256" key="6">
    <source>
        <dbReference type="RuleBase" id="RU000394"/>
    </source>
</evidence>
<feature type="coiled-coil region" evidence="7">
    <location>
        <begin position="696"/>
        <end position="755"/>
    </location>
</feature>
<proteinExistence type="inferred from homology"/>
<keyword evidence="3 5" id="KW-0067">ATP-binding</keyword>
<evidence type="ECO:0000256" key="8">
    <source>
        <dbReference type="SAM" id="Phobius"/>
    </source>
</evidence>
<dbReference type="GO" id="GO:0005634">
    <property type="term" value="C:nucleus"/>
    <property type="evidence" value="ECO:0007669"/>
    <property type="project" value="TreeGrafter"/>
</dbReference>
<evidence type="ECO:0000256" key="7">
    <source>
        <dbReference type="SAM" id="Coils"/>
    </source>
</evidence>
<feature type="transmembrane region" description="Helical" evidence="8">
    <location>
        <begin position="763"/>
        <end position="784"/>
    </location>
</feature>
<dbReference type="GO" id="GO:0003777">
    <property type="term" value="F:microtubule motor activity"/>
    <property type="evidence" value="ECO:0007669"/>
    <property type="project" value="InterPro"/>
</dbReference>
<evidence type="ECO:0000259" key="9">
    <source>
        <dbReference type="PROSITE" id="PS50067"/>
    </source>
</evidence>
<dbReference type="Proteomes" id="UP000031036">
    <property type="component" value="Unassembled WGS sequence"/>
</dbReference>
<keyword evidence="6" id="KW-0493">Microtubule</keyword>
<dbReference type="InterPro" id="IPR027640">
    <property type="entry name" value="Kinesin-like_fam"/>
</dbReference>
<dbReference type="SMART" id="SM00129">
    <property type="entry name" value="KISc"/>
    <property type="match status" value="1"/>
</dbReference>
<comment type="subcellular location">
    <subcellularLocation>
        <location evidence="1">Cytoplasm</location>
        <location evidence="1">Cytoskeleton</location>
    </subcellularLocation>
</comment>
<keyword evidence="2 5" id="KW-0547">Nucleotide-binding</keyword>
<name>A0A0B2VTV5_TOXCA</name>
<dbReference type="PROSITE" id="PS00411">
    <property type="entry name" value="KINESIN_MOTOR_1"/>
    <property type="match status" value="1"/>
</dbReference>
<dbReference type="GO" id="GO:0016887">
    <property type="term" value="F:ATP hydrolysis activity"/>
    <property type="evidence" value="ECO:0007669"/>
    <property type="project" value="TreeGrafter"/>
</dbReference>
<dbReference type="EMBL" id="JPKZ01000901">
    <property type="protein sequence ID" value="KHN84794.1"/>
    <property type="molecule type" value="Genomic_DNA"/>
</dbReference>
<dbReference type="GO" id="GO:0007018">
    <property type="term" value="P:microtubule-based movement"/>
    <property type="evidence" value="ECO:0007669"/>
    <property type="project" value="InterPro"/>
</dbReference>
<accession>A0A0B2VTV5</accession>
<reference evidence="10 11" key="1">
    <citation type="submission" date="2014-11" db="EMBL/GenBank/DDBJ databases">
        <title>Genetic blueprint of the zoonotic pathogen Toxocara canis.</title>
        <authorList>
            <person name="Zhu X.-Q."/>
            <person name="Korhonen P.K."/>
            <person name="Cai H."/>
            <person name="Young N.D."/>
            <person name="Nejsum P."/>
            <person name="von Samson-Himmelstjerna G."/>
            <person name="Boag P.R."/>
            <person name="Tan P."/>
            <person name="Li Q."/>
            <person name="Min J."/>
            <person name="Yang Y."/>
            <person name="Wang X."/>
            <person name="Fang X."/>
            <person name="Hall R.S."/>
            <person name="Hofmann A."/>
            <person name="Sternberg P.W."/>
            <person name="Jex A.R."/>
            <person name="Gasser R.B."/>
        </authorList>
    </citation>
    <scope>NUCLEOTIDE SEQUENCE [LARGE SCALE GENOMIC DNA]</scope>
    <source>
        <strain evidence="10">PN_DK_2014</strain>
    </source>
</reference>
<evidence type="ECO:0000313" key="10">
    <source>
        <dbReference type="EMBL" id="KHN84794.1"/>
    </source>
</evidence>
<dbReference type="AlphaFoldDB" id="A0A0B2VTV5"/>
<keyword evidence="8" id="KW-1133">Transmembrane helix</keyword>
<comment type="caution">
    <text evidence="10">The sequence shown here is derived from an EMBL/GenBank/DDBJ whole genome shotgun (WGS) entry which is preliminary data.</text>
</comment>
<evidence type="ECO:0000256" key="4">
    <source>
        <dbReference type="ARBA" id="ARBA00023212"/>
    </source>
</evidence>
<dbReference type="InterPro" id="IPR027417">
    <property type="entry name" value="P-loop_NTPase"/>
</dbReference>
<dbReference type="PANTHER" id="PTHR24115">
    <property type="entry name" value="KINESIN-RELATED"/>
    <property type="match status" value="1"/>
</dbReference>
<comment type="similarity">
    <text evidence="5 6">Belongs to the TRAFAC class myosin-kinesin ATPase superfamily. Kinesin family.</text>
</comment>
<keyword evidence="4" id="KW-0963">Cytoplasm</keyword>
<evidence type="ECO:0000256" key="5">
    <source>
        <dbReference type="PROSITE-ProRule" id="PRU00283"/>
    </source>
</evidence>
<feature type="binding site" evidence="5">
    <location>
        <begin position="314"/>
        <end position="321"/>
    </location>
    <ligand>
        <name>ATP</name>
        <dbReference type="ChEBI" id="CHEBI:30616"/>
    </ligand>
</feature>
<dbReference type="GO" id="GO:0005524">
    <property type="term" value="F:ATP binding"/>
    <property type="evidence" value="ECO:0007669"/>
    <property type="project" value="UniProtKB-UniRule"/>
</dbReference>
<dbReference type="SUPFAM" id="SSF52540">
    <property type="entry name" value="P-loop containing nucleoside triphosphate hydrolases"/>
    <property type="match status" value="1"/>
</dbReference>
<dbReference type="InterPro" id="IPR001752">
    <property type="entry name" value="Kinesin_motor_dom"/>
</dbReference>
<keyword evidence="7" id="KW-0175">Coiled coil</keyword>
<dbReference type="GO" id="GO:0005871">
    <property type="term" value="C:kinesin complex"/>
    <property type="evidence" value="ECO:0007669"/>
    <property type="project" value="TreeGrafter"/>
</dbReference>
<gene>
    <name evidence="10" type="primary">KIF23</name>
    <name evidence="10" type="ORF">Tcan_11607</name>
</gene>
<dbReference type="OrthoDB" id="2403182at2759"/>
<evidence type="ECO:0000256" key="3">
    <source>
        <dbReference type="ARBA" id="ARBA00022840"/>
    </source>
</evidence>
<dbReference type="PANTHER" id="PTHR24115:SF600">
    <property type="entry name" value="KINESIN-LIKE PROTEIN KIF23"/>
    <property type="match status" value="1"/>
</dbReference>
<dbReference type="InterPro" id="IPR036961">
    <property type="entry name" value="Kinesin_motor_dom_sf"/>
</dbReference>
<keyword evidence="8" id="KW-0472">Membrane</keyword>
<feature type="domain" description="Kinesin motor" evidence="9">
    <location>
        <begin position="229"/>
        <end position="629"/>
    </location>
</feature>
<evidence type="ECO:0000256" key="1">
    <source>
        <dbReference type="ARBA" id="ARBA00004245"/>
    </source>
</evidence>
<dbReference type="InterPro" id="IPR019821">
    <property type="entry name" value="Kinesin_motor_CS"/>
</dbReference>